<accession>A0ABW3TZP1</accession>
<keyword evidence="1" id="KW-0732">Signal</keyword>
<gene>
    <name evidence="2" type="ORF">ACFQ38_14510</name>
</gene>
<feature type="chain" id="PRO_5045143350" evidence="1">
    <location>
        <begin position="18"/>
        <end position="149"/>
    </location>
</feature>
<evidence type="ECO:0000313" key="2">
    <source>
        <dbReference type="EMBL" id="MFD1206306.1"/>
    </source>
</evidence>
<dbReference type="Pfam" id="PF14275">
    <property type="entry name" value="DUF4362"/>
    <property type="match status" value="1"/>
</dbReference>
<evidence type="ECO:0000313" key="3">
    <source>
        <dbReference type="Proteomes" id="UP001597231"/>
    </source>
</evidence>
<keyword evidence="3" id="KW-1185">Reference proteome</keyword>
<organism evidence="2 3">
    <name type="scientific">Sporosarcina contaminans</name>
    <dbReference type="NCBI Taxonomy" id="633403"/>
    <lineage>
        <taxon>Bacteria</taxon>
        <taxon>Bacillati</taxon>
        <taxon>Bacillota</taxon>
        <taxon>Bacilli</taxon>
        <taxon>Bacillales</taxon>
        <taxon>Caryophanaceae</taxon>
        <taxon>Sporosarcina</taxon>
    </lineage>
</organism>
<dbReference type="EMBL" id="JBHTLT010000120">
    <property type="protein sequence ID" value="MFD1206306.1"/>
    <property type="molecule type" value="Genomic_DNA"/>
</dbReference>
<comment type="caution">
    <text evidence="2">The sequence shown here is derived from an EMBL/GenBank/DDBJ whole genome shotgun (WGS) entry which is preliminary data.</text>
</comment>
<feature type="signal peptide" evidence="1">
    <location>
        <begin position="1"/>
        <end position="17"/>
    </location>
</feature>
<name>A0ABW3TZP1_9BACL</name>
<dbReference type="RefSeq" id="WP_336824128.1">
    <property type="nucleotide sequence ID" value="NZ_JBHTLT010000120.1"/>
</dbReference>
<dbReference type="PROSITE" id="PS51257">
    <property type="entry name" value="PROKAR_LIPOPROTEIN"/>
    <property type="match status" value="1"/>
</dbReference>
<evidence type="ECO:0000256" key="1">
    <source>
        <dbReference type="SAM" id="SignalP"/>
    </source>
</evidence>
<reference evidence="3" key="1">
    <citation type="journal article" date="2019" name="Int. J. Syst. Evol. Microbiol.">
        <title>The Global Catalogue of Microorganisms (GCM) 10K type strain sequencing project: providing services to taxonomists for standard genome sequencing and annotation.</title>
        <authorList>
            <consortium name="The Broad Institute Genomics Platform"/>
            <consortium name="The Broad Institute Genome Sequencing Center for Infectious Disease"/>
            <person name="Wu L."/>
            <person name="Ma J."/>
        </authorList>
    </citation>
    <scope>NUCLEOTIDE SEQUENCE [LARGE SCALE GENOMIC DNA]</scope>
    <source>
        <strain evidence="3">CCUG 53915</strain>
    </source>
</reference>
<sequence>MQKKLFCQLFLSTCLLAACSYDSEKALQNGDVINMHGPVYNATVFEEFLKSVQAKSAATVRIANYTPNGNPTLYDVSFDGTVFELKIDRSKNKERRDSPAIESVICTDIVTEEGQQLFSYTLEGCESGEDSDRFTLLNVLKDQDHDHNH</sequence>
<protein>
    <submittedName>
        <fullName evidence="2">DUF4362 domain-containing protein</fullName>
    </submittedName>
</protein>
<dbReference type="Proteomes" id="UP001597231">
    <property type="component" value="Unassembled WGS sequence"/>
</dbReference>
<proteinExistence type="predicted"/>
<dbReference type="InterPro" id="IPR025372">
    <property type="entry name" value="DUF4362"/>
</dbReference>